<comment type="caution">
    <text evidence="4">The sequence shown here is derived from an EMBL/GenBank/DDBJ whole genome shotgun (WGS) entry which is preliminary data.</text>
</comment>
<dbReference type="PROSITE" id="PS50234">
    <property type="entry name" value="VWFA"/>
    <property type="match status" value="1"/>
</dbReference>
<keyword evidence="2" id="KW-0472">Membrane</keyword>
<reference evidence="4 5" key="1">
    <citation type="submission" date="2023-06" db="EMBL/GenBank/DDBJ databases">
        <title>Microbacterium sp. nov., isolated from a waste landfill.</title>
        <authorList>
            <person name="Wen W."/>
        </authorList>
    </citation>
    <scope>NUCLEOTIDE SEQUENCE [LARGE SCALE GENOMIC DNA]</scope>
    <source>
        <strain evidence="4 5">ASV49</strain>
    </source>
</reference>
<keyword evidence="2" id="KW-0812">Transmembrane</keyword>
<feature type="transmembrane region" description="Helical" evidence="2">
    <location>
        <begin position="28"/>
        <end position="48"/>
    </location>
</feature>
<dbReference type="SMART" id="SM00327">
    <property type="entry name" value="VWA"/>
    <property type="match status" value="1"/>
</dbReference>
<evidence type="ECO:0000313" key="4">
    <source>
        <dbReference type="EMBL" id="MDL9977760.1"/>
    </source>
</evidence>
<dbReference type="Proteomes" id="UP001235064">
    <property type="component" value="Unassembled WGS sequence"/>
</dbReference>
<dbReference type="RefSeq" id="WP_286285536.1">
    <property type="nucleotide sequence ID" value="NZ_JASXSZ010000001.1"/>
</dbReference>
<keyword evidence="2" id="KW-1133">Transmembrane helix</keyword>
<gene>
    <name evidence="4" type="ORF">QSV35_00300</name>
</gene>
<dbReference type="SUPFAM" id="SSF53300">
    <property type="entry name" value="vWA-like"/>
    <property type="match status" value="1"/>
</dbReference>
<dbReference type="InterPro" id="IPR036465">
    <property type="entry name" value="vWFA_dom_sf"/>
</dbReference>
<evidence type="ECO:0000256" key="1">
    <source>
        <dbReference type="SAM" id="MobiDB-lite"/>
    </source>
</evidence>
<sequence length="642" mass="67160">MSEPRRSSAEPSPLDRPSAPAPSRAQKLILWGSVGVIAVLVIAIGAVGTKIFTTLADKHSAAGGSAQKIDAQPAAFTQDTPAPTAGAGPCTTVTVLASFENAEMVDNLAKAYDAQPRNINGTCVTVTMVKDKSGSAADNAASGFSATPDAQKPAVWIPDSHTWIGQAQTNGGSATVPGSGTSIGTTNVVLAMPEPLAKAISWTTKPPTWKQVFAVSGDPNVWKNLGHPEWGSFKLGKTSPLVASSGEAAMLASYGTAAGSLDKLTPAQVDQKKVVDQVKSNELATTHYMATPEHFLWHARQAEATGTAAEFLSAVIVDEKSVWDYDRGITSRDGITRTQGEPPKEQLVPVYPTDGVYVSDNPAVVLTGAWMDAAKTAAAKDFIRYAGTAQGQAVVRTSGYRDLHGALDQGVQSTAHLTTSPKTTIAFPGPKVVSEINKAFPNVRKRAQVLFLVDLSGSMNDTLPDGRNKLENAKDAIIAALDHFTAGDQVGLAGFEASGTGSINPGMVSPMADISTSRPALEAAVHGLSAQGDTPLYEAVDMFAKQQAQTWDPKKISAIVVLSDGQEHMVNPTIPTVSLDQTEADLTALHHQTPVLVFTLAYGADADVPTLQAISKASGAHFYDATDPTKVKSVLGDLVTSF</sequence>
<dbReference type="InterPro" id="IPR002035">
    <property type="entry name" value="VWF_A"/>
</dbReference>
<organism evidence="4 5">
    <name type="scientific">Microbacterium candidum</name>
    <dbReference type="NCBI Taxonomy" id="3041922"/>
    <lineage>
        <taxon>Bacteria</taxon>
        <taxon>Bacillati</taxon>
        <taxon>Actinomycetota</taxon>
        <taxon>Actinomycetes</taxon>
        <taxon>Micrococcales</taxon>
        <taxon>Microbacteriaceae</taxon>
        <taxon>Microbacterium</taxon>
    </lineage>
</organism>
<name>A0ABT7MTI3_9MICO</name>
<evidence type="ECO:0000256" key="2">
    <source>
        <dbReference type="SAM" id="Phobius"/>
    </source>
</evidence>
<feature type="domain" description="VWFA" evidence="3">
    <location>
        <begin position="448"/>
        <end position="638"/>
    </location>
</feature>
<feature type="region of interest" description="Disordered" evidence="1">
    <location>
        <begin position="1"/>
        <end position="21"/>
    </location>
</feature>
<dbReference type="EMBL" id="JASXSZ010000001">
    <property type="protein sequence ID" value="MDL9977760.1"/>
    <property type="molecule type" value="Genomic_DNA"/>
</dbReference>
<dbReference type="Gene3D" id="3.40.50.410">
    <property type="entry name" value="von Willebrand factor, type A domain"/>
    <property type="match status" value="1"/>
</dbReference>
<keyword evidence="5" id="KW-1185">Reference proteome</keyword>
<protein>
    <submittedName>
        <fullName evidence="4">Substrate-binding domain-containing protein</fullName>
    </submittedName>
</protein>
<dbReference type="SUPFAM" id="SSF53850">
    <property type="entry name" value="Periplasmic binding protein-like II"/>
    <property type="match status" value="1"/>
</dbReference>
<dbReference type="PANTHER" id="PTHR10166">
    <property type="entry name" value="VOLTAGE-DEPENDENT CALCIUM CHANNEL SUBUNIT ALPHA-2/DELTA-RELATED"/>
    <property type="match status" value="1"/>
</dbReference>
<evidence type="ECO:0000313" key="5">
    <source>
        <dbReference type="Proteomes" id="UP001235064"/>
    </source>
</evidence>
<accession>A0ABT7MTI3</accession>
<dbReference type="Pfam" id="PF13531">
    <property type="entry name" value="SBP_bac_11"/>
    <property type="match status" value="1"/>
</dbReference>
<dbReference type="InterPro" id="IPR051173">
    <property type="entry name" value="Ca_channel_alpha-2/delta"/>
</dbReference>
<dbReference type="Pfam" id="PF13519">
    <property type="entry name" value="VWA_2"/>
    <property type="match status" value="1"/>
</dbReference>
<evidence type="ECO:0000259" key="3">
    <source>
        <dbReference type="PROSITE" id="PS50234"/>
    </source>
</evidence>
<proteinExistence type="predicted"/>
<dbReference type="PANTHER" id="PTHR10166:SF37">
    <property type="entry name" value="STOLID, ISOFORM H"/>
    <property type="match status" value="1"/>
</dbReference>